<keyword evidence="2" id="KW-1185">Reference proteome</keyword>
<evidence type="ECO:0000313" key="1">
    <source>
        <dbReference type="EMBL" id="MFD0622973.1"/>
    </source>
</evidence>
<evidence type="ECO:0008006" key="3">
    <source>
        <dbReference type="Google" id="ProtNLM"/>
    </source>
</evidence>
<organism evidence="1 2">
    <name type="scientific">Streptomyces sanglieri</name>
    <dbReference type="NCBI Taxonomy" id="193460"/>
    <lineage>
        <taxon>Bacteria</taxon>
        <taxon>Bacillati</taxon>
        <taxon>Actinomycetota</taxon>
        <taxon>Actinomycetes</taxon>
        <taxon>Kitasatosporales</taxon>
        <taxon>Streptomycetaceae</taxon>
        <taxon>Streptomyces</taxon>
    </lineage>
</organism>
<dbReference type="Gene3D" id="3.40.50.300">
    <property type="entry name" value="P-loop containing nucleotide triphosphate hydrolases"/>
    <property type="match status" value="1"/>
</dbReference>
<sequence length="69" mass="7506">MHAERSPEPSFLLINGTVGVGKTSVAEGVGDLLTDAEIPDAVIDLDWLRQSWPTPSGDRFNFGMMLEFA</sequence>
<accession>A0ABW2WTY1</accession>
<dbReference type="InterPro" id="IPR027417">
    <property type="entry name" value="P-loop_NTPase"/>
</dbReference>
<protein>
    <recommendedName>
        <fullName evidence="3">ATP-binding protein</fullName>
    </recommendedName>
</protein>
<comment type="caution">
    <text evidence="1">The sequence shown here is derived from an EMBL/GenBank/DDBJ whole genome shotgun (WGS) entry which is preliminary data.</text>
</comment>
<dbReference type="EMBL" id="JBHTGL010000008">
    <property type="protein sequence ID" value="MFD0622973.1"/>
    <property type="molecule type" value="Genomic_DNA"/>
</dbReference>
<gene>
    <name evidence="1" type="ORF">ACFQ2K_09230</name>
</gene>
<evidence type="ECO:0000313" key="2">
    <source>
        <dbReference type="Proteomes" id="UP001596915"/>
    </source>
</evidence>
<dbReference type="Proteomes" id="UP001596915">
    <property type="component" value="Unassembled WGS sequence"/>
</dbReference>
<dbReference type="SUPFAM" id="SSF52540">
    <property type="entry name" value="P-loop containing nucleoside triphosphate hydrolases"/>
    <property type="match status" value="1"/>
</dbReference>
<proteinExistence type="predicted"/>
<name>A0ABW2WTY1_9ACTN</name>
<reference evidence="2" key="1">
    <citation type="journal article" date="2019" name="Int. J. Syst. Evol. Microbiol.">
        <title>The Global Catalogue of Microorganisms (GCM) 10K type strain sequencing project: providing services to taxonomists for standard genome sequencing and annotation.</title>
        <authorList>
            <consortium name="The Broad Institute Genomics Platform"/>
            <consortium name="The Broad Institute Genome Sequencing Center for Infectious Disease"/>
            <person name="Wu L."/>
            <person name="Ma J."/>
        </authorList>
    </citation>
    <scope>NUCLEOTIDE SEQUENCE [LARGE SCALE GENOMIC DNA]</scope>
    <source>
        <strain evidence="2">JCM 12607</strain>
    </source>
</reference>